<protein>
    <submittedName>
        <fullName evidence="2">DUF5993 family protein</fullName>
    </submittedName>
</protein>
<dbReference type="InterPro" id="IPR046035">
    <property type="entry name" value="DUF5993"/>
</dbReference>
<reference evidence="2" key="1">
    <citation type="submission" date="2022-01" db="EMBL/GenBank/DDBJ databases">
        <title>Genome-Based Taxonomic Classification of the Phylum Actinobacteria.</title>
        <authorList>
            <person name="Gao Y."/>
        </authorList>
    </citation>
    <scope>NUCLEOTIDE SEQUENCE</scope>
    <source>
        <strain evidence="2">KLBMP 8922</strain>
    </source>
</reference>
<comment type="caution">
    <text evidence="2">The sequence shown here is derived from an EMBL/GenBank/DDBJ whole genome shotgun (WGS) entry which is preliminary data.</text>
</comment>
<keyword evidence="1" id="KW-0812">Transmembrane</keyword>
<evidence type="ECO:0000313" key="2">
    <source>
        <dbReference type="EMBL" id="MCF2527854.1"/>
    </source>
</evidence>
<proteinExistence type="predicted"/>
<dbReference type="Pfam" id="PF19455">
    <property type="entry name" value="DUF5993"/>
    <property type="match status" value="1"/>
</dbReference>
<accession>A0AA41PXU9</accession>
<keyword evidence="1" id="KW-0472">Membrane</keyword>
<name>A0AA41PXU9_9ACTN</name>
<evidence type="ECO:0000313" key="3">
    <source>
        <dbReference type="Proteomes" id="UP001165378"/>
    </source>
</evidence>
<organism evidence="2 3">
    <name type="scientific">Yinghuangia soli</name>
    <dbReference type="NCBI Taxonomy" id="2908204"/>
    <lineage>
        <taxon>Bacteria</taxon>
        <taxon>Bacillati</taxon>
        <taxon>Actinomycetota</taxon>
        <taxon>Actinomycetes</taxon>
        <taxon>Kitasatosporales</taxon>
        <taxon>Streptomycetaceae</taxon>
        <taxon>Yinghuangia</taxon>
    </lineage>
</organism>
<keyword evidence="1" id="KW-1133">Transmembrane helix</keyword>
<gene>
    <name evidence="2" type="ORF">LZ495_11580</name>
</gene>
<dbReference type="Proteomes" id="UP001165378">
    <property type="component" value="Unassembled WGS sequence"/>
</dbReference>
<evidence type="ECO:0000256" key="1">
    <source>
        <dbReference type="SAM" id="Phobius"/>
    </source>
</evidence>
<feature type="transmembrane region" description="Helical" evidence="1">
    <location>
        <begin position="25"/>
        <end position="44"/>
    </location>
</feature>
<dbReference type="EMBL" id="JAKFHA010000005">
    <property type="protein sequence ID" value="MCF2527854.1"/>
    <property type="molecule type" value="Genomic_DNA"/>
</dbReference>
<dbReference type="RefSeq" id="WP_235052024.1">
    <property type="nucleotide sequence ID" value="NZ_JAKFHA010000005.1"/>
</dbReference>
<sequence length="52" mass="6027">MDTIIFLLILATAWAVHRNWTRYAVLGLWFASLVASLLLFDHHVTSSLNLEW</sequence>
<keyword evidence="3" id="KW-1185">Reference proteome</keyword>
<dbReference type="AlphaFoldDB" id="A0AA41PXU9"/>